<dbReference type="InterPro" id="IPR050558">
    <property type="entry name" value="PTS_Sugar-Specific_Components"/>
</dbReference>
<dbReference type="NCBIfam" id="TIGR01995">
    <property type="entry name" value="PTS-II-ABC-beta"/>
    <property type="match status" value="1"/>
</dbReference>
<keyword evidence="4" id="KW-0762">Sugar transport</keyword>
<dbReference type="PANTHER" id="PTHR30175:SF1">
    <property type="entry name" value="PTS SYSTEM ARBUTIN-, CELLOBIOSE-, AND SALICIN-SPECIFIC EIIBC COMPONENT-RELATED"/>
    <property type="match status" value="1"/>
</dbReference>
<feature type="transmembrane region" description="Helical" evidence="13">
    <location>
        <begin position="107"/>
        <end position="128"/>
    </location>
</feature>
<feature type="transmembrane region" description="Helical" evidence="13">
    <location>
        <begin position="306"/>
        <end position="330"/>
    </location>
</feature>
<dbReference type="PROSITE" id="PS51093">
    <property type="entry name" value="PTS_EIIA_TYPE_1"/>
    <property type="match status" value="1"/>
</dbReference>
<dbReference type="InterPro" id="IPR001127">
    <property type="entry name" value="PTS_EIIA_1_perm"/>
</dbReference>
<keyword evidence="2" id="KW-0813">Transport</keyword>
<evidence type="ECO:0000313" key="17">
    <source>
        <dbReference type="EMBL" id="GAS82495.1"/>
    </source>
</evidence>
<evidence type="ECO:0000256" key="11">
    <source>
        <dbReference type="PROSITE-ProRule" id="PRU00421"/>
    </source>
</evidence>
<evidence type="ECO:0000256" key="1">
    <source>
        <dbReference type="ARBA" id="ARBA00004651"/>
    </source>
</evidence>
<dbReference type="Gene3D" id="2.70.70.10">
    <property type="entry name" value="Glucose Permease (Domain IIA)"/>
    <property type="match status" value="1"/>
</dbReference>
<dbReference type="InterPro" id="IPR011055">
    <property type="entry name" value="Dup_hybrid_motif"/>
</dbReference>
<feature type="transmembrane region" description="Helical" evidence="13">
    <location>
        <begin position="342"/>
        <end position="361"/>
    </location>
</feature>
<dbReference type="InterPro" id="IPR013013">
    <property type="entry name" value="PTS_EIIC_1"/>
</dbReference>
<feature type="transmembrane region" description="Helical" evidence="13">
    <location>
        <begin position="179"/>
        <end position="197"/>
    </location>
</feature>
<feature type="transmembrane region" description="Helical" evidence="13">
    <location>
        <begin position="148"/>
        <end position="167"/>
    </location>
</feature>
<keyword evidence="10 13" id="KW-0472">Membrane</keyword>
<dbReference type="InterPro" id="IPR003352">
    <property type="entry name" value="PTS_EIIC"/>
</dbReference>
<evidence type="ECO:0000256" key="3">
    <source>
        <dbReference type="ARBA" id="ARBA00022475"/>
    </source>
</evidence>
<organism evidence="17 18">
    <name type="scientific">Paenibacillus amylolyticus</name>
    <dbReference type="NCBI Taxonomy" id="1451"/>
    <lineage>
        <taxon>Bacteria</taxon>
        <taxon>Bacillati</taxon>
        <taxon>Bacillota</taxon>
        <taxon>Bacilli</taxon>
        <taxon>Bacillales</taxon>
        <taxon>Paenibacillaceae</taxon>
        <taxon>Paenibacillus</taxon>
    </lineage>
</organism>
<protein>
    <submittedName>
        <fullName evidence="17">PTS system beta-glucoside-specific transporter subunits IIABC</fullName>
    </submittedName>
</protein>
<evidence type="ECO:0000256" key="10">
    <source>
        <dbReference type="ARBA" id="ARBA00023136"/>
    </source>
</evidence>
<name>A0A100VMB3_PAEAM</name>
<evidence type="ECO:0000313" key="18">
    <source>
        <dbReference type="Proteomes" id="UP000069697"/>
    </source>
</evidence>
<comment type="caution">
    <text evidence="17">The sequence shown here is derived from an EMBL/GenBank/DDBJ whole genome shotgun (WGS) entry which is preliminary data.</text>
</comment>
<dbReference type="GO" id="GO:0008982">
    <property type="term" value="F:protein-N(PI)-phosphohistidine-sugar phosphotransferase activity"/>
    <property type="evidence" value="ECO:0007669"/>
    <property type="project" value="InterPro"/>
</dbReference>
<dbReference type="InterPro" id="IPR011297">
    <property type="entry name" value="PTS_IIABC_b_glu"/>
</dbReference>
<keyword evidence="3" id="KW-1003">Cell membrane</keyword>
<dbReference type="Pfam" id="PF02378">
    <property type="entry name" value="PTS_EIIC"/>
    <property type="match status" value="1"/>
</dbReference>
<reference evidence="18" key="2">
    <citation type="submission" date="2016-01" db="EMBL/GenBank/DDBJ databases">
        <title>Draft Genome Sequence of Paenibacillus amylolyticus Heshi-A3 that Was Isolated from Fermented Rice Bran with Aging Salted Mackerel, Which Was Named Heshiko as Traditional Fermented Seafood in Japan.</title>
        <authorList>
            <person name="Akuzawa S."/>
            <person name="Nakagawa J."/>
            <person name="Kanekatsu T."/>
            <person name="Kubota E."/>
            <person name="Ohtake R."/>
            <person name="Suzuki T."/>
            <person name="Kanesaki Y."/>
        </authorList>
    </citation>
    <scope>NUCLEOTIDE SEQUENCE [LARGE SCALE GENOMIC DNA]</scope>
    <source>
        <strain evidence="18">Heshi-A3</strain>
    </source>
</reference>
<evidence type="ECO:0000256" key="8">
    <source>
        <dbReference type="ARBA" id="ARBA00022777"/>
    </source>
</evidence>
<keyword evidence="7 13" id="KW-0812">Transmembrane</keyword>
<dbReference type="CDD" id="cd00212">
    <property type="entry name" value="PTS_IIB_glc"/>
    <property type="match status" value="1"/>
</dbReference>
<feature type="active site" description="Phosphocysteine intermediate; for EIIB activity" evidence="11">
    <location>
        <position position="26"/>
    </location>
</feature>
<dbReference type="Gene3D" id="3.30.1360.60">
    <property type="entry name" value="Glucose permease domain IIB"/>
    <property type="match status" value="1"/>
</dbReference>
<proteinExistence type="predicted"/>
<keyword evidence="8" id="KW-0418">Kinase</keyword>
<feature type="transmembrane region" description="Helical" evidence="13">
    <location>
        <begin position="373"/>
        <end position="392"/>
    </location>
</feature>
<dbReference type="PROSITE" id="PS01035">
    <property type="entry name" value="PTS_EIIB_TYPE_1_CYS"/>
    <property type="match status" value="1"/>
</dbReference>
<evidence type="ECO:0000256" key="7">
    <source>
        <dbReference type="ARBA" id="ARBA00022692"/>
    </source>
</evidence>
<feature type="transmembrane region" description="Helical" evidence="13">
    <location>
        <begin position="217"/>
        <end position="244"/>
    </location>
</feature>
<feature type="transmembrane region" description="Helical" evidence="13">
    <location>
        <begin position="444"/>
        <end position="467"/>
    </location>
</feature>
<keyword evidence="5" id="KW-0808">Transferase</keyword>
<evidence type="ECO:0000256" key="4">
    <source>
        <dbReference type="ARBA" id="ARBA00022597"/>
    </source>
</evidence>
<sequence>MKHEQLAKDILSGVGGKQNINSVVHCATRLRFKLKNDGNAKTDDLKNLPGVITVMQSGGQYQVVVGNEVSDVYKALLQVGNMNADEPVSSDDDTESSGKKESLLGRFIDLISGVFTPILGLLAATGMIKGFLSMFTSLEWLDPASGTYQLLNAAGDCLFYFFPIFLGYTAMKKFGGSPFLGMAIGASLVYPTLSGLSGGEPLYTLFTGTLFESPIHITFLGIPVILMSYSSSVIPIIIAAYFGAKVEAFFKKIIPSVVRTFLTPFFTILIVVPVTFLLIGPIATWASQLIGAGVSGIYDLSPLVTGIVVGGLWQVLVIFGLHWGIVPIMLLNLSTLKADPILAMMFAASFAQIGAVLGVMLKTKNTKLKSLGVPAFVSGIFGVTEPAIYGLTLPLKKPFIMSCISSAVAGGIIGFAGSKMFVFASGIFGVPALISPTAGINYEFWMAMIATVIAFVLSFVLVYFVGFKDPANPETAKQTPEPVKEEKAAFEPNPNNRYEISSPMTGDVVPLQEINDATFAGEHMGKGIAIRPTSGRVVSPINGVVQTIYRTKHAIGLVDDQGVEILIHIGQDTVQLKGQHFTAHVKDGDRVNVGDLIVEFDLQAIIDAGYETVTPIIVTNTADYLDVVGTTDRTVQEKDKLITVIG</sequence>
<feature type="transmembrane region" description="Helical" evidence="13">
    <location>
        <begin position="265"/>
        <end position="286"/>
    </location>
</feature>
<feature type="region of interest" description="Disordered" evidence="12">
    <location>
        <begin position="473"/>
        <end position="496"/>
    </location>
</feature>
<evidence type="ECO:0000256" key="2">
    <source>
        <dbReference type="ARBA" id="ARBA00022448"/>
    </source>
</evidence>
<evidence type="ECO:0000256" key="13">
    <source>
        <dbReference type="SAM" id="Phobius"/>
    </source>
</evidence>
<dbReference type="GO" id="GO:0005886">
    <property type="term" value="C:plasma membrane"/>
    <property type="evidence" value="ECO:0007669"/>
    <property type="project" value="UniProtKB-SubCell"/>
</dbReference>
<dbReference type="RefSeq" id="WP_062835031.1">
    <property type="nucleotide sequence ID" value="NZ_BCNV01000001.1"/>
</dbReference>
<dbReference type="AlphaFoldDB" id="A0A100VMB3"/>
<evidence type="ECO:0000259" key="16">
    <source>
        <dbReference type="PROSITE" id="PS51103"/>
    </source>
</evidence>
<dbReference type="FunFam" id="2.70.70.10:FF:000001">
    <property type="entry name" value="PTS system glucose-specific IIA component"/>
    <property type="match status" value="1"/>
</dbReference>
<comment type="subcellular location">
    <subcellularLocation>
        <location evidence="1">Cell membrane</location>
        <topology evidence="1">Multi-pass membrane protein</topology>
    </subcellularLocation>
</comment>
<dbReference type="InterPro" id="IPR001996">
    <property type="entry name" value="PTS_IIB_1"/>
</dbReference>
<dbReference type="FunFam" id="3.30.1360.60:FF:000001">
    <property type="entry name" value="PTS system glucose-specific IIBC component PtsG"/>
    <property type="match status" value="1"/>
</dbReference>
<evidence type="ECO:0000256" key="9">
    <source>
        <dbReference type="ARBA" id="ARBA00022989"/>
    </source>
</evidence>
<dbReference type="Pfam" id="PF00358">
    <property type="entry name" value="PTS_EIIA_1"/>
    <property type="match status" value="1"/>
</dbReference>
<keyword evidence="6" id="KW-0598">Phosphotransferase system</keyword>
<evidence type="ECO:0000259" key="15">
    <source>
        <dbReference type="PROSITE" id="PS51098"/>
    </source>
</evidence>
<dbReference type="SUPFAM" id="SSF51261">
    <property type="entry name" value="Duplicated hybrid motif"/>
    <property type="match status" value="1"/>
</dbReference>
<reference evidence="17 18" key="1">
    <citation type="journal article" date="2016" name="Genome Announc.">
        <title>Draft Genome Sequence of Paenibacillus amylolyticus Heshi-A3, Isolated from Fermented Rice Bran in a Japanese Fermented Seafood Dish.</title>
        <authorList>
            <person name="Akuzawa S."/>
            <person name="Nagaoka J."/>
            <person name="Kanekatsu M."/>
            <person name="Kubota E."/>
            <person name="Ohtake R."/>
            <person name="Suzuki T."/>
            <person name="Kanesaki Y."/>
        </authorList>
    </citation>
    <scope>NUCLEOTIDE SEQUENCE [LARGE SCALE GENOMIC DNA]</scope>
    <source>
        <strain evidence="17 18">Heshi-A3</strain>
    </source>
</reference>
<dbReference type="InterPro" id="IPR036878">
    <property type="entry name" value="Glu_permease_IIB"/>
</dbReference>
<dbReference type="PANTHER" id="PTHR30175">
    <property type="entry name" value="PHOSPHOTRANSFERASE SYSTEM TRANSPORT PROTEIN"/>
    <property type="match status" value="1"/>
</dbReference>
<evidence type="ECO:0000256" key="12">
    <source>
        <dbReference type="SAM" id="MobiDB-lite"/>
    </source>
</evidence>
<dbReference type="GO" id="GO:0009401">
    <property type="term" value="P:phosphoenolpyruvate-dependent sugar phosphotransferase system"/>
    <property type="evidence" value="ECO:0007669"/>
    <property type="project" value="UniProtKB-KW"/>
</dbReference>
<feature type="domain" description="PTS EIIA type-1" evidence="14">
    <location>
        <begin position="516"/>
        <end position="620"/>
    </location>
</feature>
<feature type="transmembrane region" description="Helical" evidence="13">
    <location>
        <begin position="399"/>
        <end position="424"/>
    </location>
</feature>
<dbReference type="Proteomes" id="UP000069697">
    <property type="component" value="Unassembled WGS sequence"/>
</dbReference>
<feature type="domain" description="PTS EIIB type-1" evidence="15">
    <location>
        <begin position="4"/>
        <end position="86"/>
    </location>
</feature>
<evidence type="ECO:0000256" key="5">
    <source>
        <dbReference type="ARBA" id="ARBA00022679"/>
    </source>
</evidence>
<dbReference type="PROSITE" id="PS51103">
    <property type="entry name" value="PTS_EIIC_TYPE_1"/>
    <property type="match status" value="1"/>
</dbReference>
<dbReference type="NCBIfam" id="TIGR00830">
    <property type="entry name" value="PTBA"/>
    <property type="match status" value="1"/>
</dbReference>
<dbReference type="GO" id="GO:0015771">
    <property type="term" value="P:trehalose transport"/>
    <property type="evidence" value="ECO:0007669"/>
    <property type="project" value="TreeGrafter"/>
</dbReference>
<dbReference type="Pfam" id="PF00367">
    <property type="entry name" value="PTS_EIIB"/>
    <property type="match status" value="1"/>
</dbReference>
<dbReference type="GO" id="GO:0016301">
    <property type="term" value="F:kinase activity"/>
    <property type="evidence" value="ECO:0007669"/>
    <property type="project" value="UniProtKB-KW"/>
</dbReference>
<accession>A0A100VMB3</accession>
<dbReference type="EMBL" id="BCNV01000001">
    <property type="protein sequence ID" value="GAS82495.1"/>
    <property type="molecule type" value="Genomic_DNA"/>
</dbReference>
<dbReference type="InterPro" id="IPR018113">
    <property type="entry name" value="PTrfase_EIIB_Cys"/>
</dbReference>
<dbReference type="PROSITE" id="PS51098">
    <property type="entry name" value="PTS_EIIB_TYPE_1"/>
    <property type="match status" value="1"/>
</dbReference>
<gene>
    <name evidence="17" type="ORF">PAHA3_2569</name>
</gene>
<evidence type="ECO:0000256" key="6">
    <source>
        <dbReference type="ARBA" id="ARBA00022683"/>
    </source>
</evidence>
<keyword evidence="9 13" id="KW-1133">Transmembrane helix</keyword>
<evidence type="ECO:0000259" key="14">
    <source>
        <dbReference type="PROSITE" id="PS51093"/>
    </source>
</evidence>
<dbReference type="GO" id="GO:0090589">
    <property type="term" value="F:protein-phosphocysteine-trehalose phosphotransferase system transporter activity"/>
    <property type="evidence" value="ECO:0007669"/>
    <property type="project" value="TreeGrafter"/>
</dbReference>
<feature type="domain" description="PTS EIIC type-1" evidence="16">
    <location>
        <begin position="109"/>
        <end position="477"/>
    </location>
</feature>
<dbReference type="SUPFAM" id="SSF55604">
    <property type="entry name" value="Glucose permease domain IIB"/>
    <property type="match status" value="1"/>
</dbReference>